<feature type="transmembrane region" description="Helical" evidence="7">
    <location>
        <begin position="187"/>
        <end position="204"/>
    </location>
</feature>
<feature type="transmembrane region" description="Helical" evidence="7">
    <location>
        <begin position="216"/>
        <end position="238"/>
    </location>
</feature>
<dbReference type="PANTHER" id="PTHR32322:SF18">
    <property type="entry name" value="S-ADENOSYLMETHIONINE_S-ADENOSYLHOMOCYSTEINE TRANSPORTER"/>
    <property type="match status" value="1"/>
</dbReference>
<evidence type="ECO:0000256" key="5">
    <source>
        <dbReference type="ARBA" id="ARBA00022989"/>
    </source>
</evidence>
<dbReference type="PANTHER" id="PTHR32322">
    <property type="entry name" value="INNER MEMBRANE TRANSPORTER"/>
    <property type="match status" value="1"/>
</dbReference>
<feature type="domain" description="EamA" evidence="8">
    <location>
        <begin position="9"/>
        <end position="140"/>
    </location>
</feature>
<sequence length="305" mass="33763">MKTTSEKLIGHILATVTIIIWGTTFIASKLLLEEFTPLQVMIMRFIIAYITLFILNHKIQKTTWKEELVFLSLAITGTTIYFLCENQALTITLVSNVSILLSVAPLLTAILAHFYTKDEKVNNKVILGSMIAFIGVAFVVFNGTVVLQLNPLGDILSFGAALSWAIYSVILKKNVKQYDSVYLTRKVVFYSLITTFPLLFLEGAPFPFKQITTPSFLFSLIFLGVLGSGICYVAWNIATKKIGIITTNNYIYVNPFVTMIAAGIILDEKITIMGILGALFILVGVIVAGMKGNIKVEKLNKVELD</sequence>
<name>A0A3N1XRI8_9FIRM</name>
<evidence type="ECO:0000313" key="10">
    <source>
        <dbReference type="Proteomes" id="UP000273083"/>
    </source>
</evidence>
<feature type="transmembrane region" description="Helical" evidence="7">
    <location>
        <begin position="272"/>
        <end position="290"/>
    </location>
</feature>
<evidence type="ECO:0000256" key="7">
    <source>
        <dbReference type="SAM" id="Phobius"/>
    </source>
</evidence>
<dbReference type="AlphaFoldDB" id="A0A3N1XRI8"/>
<comment type="similarity">
    <text evidence="2">Belongs to the EamA transporter family.</text>
</comment>
<keyword evidence="10" id="KW-1185">Reference proteome</keyword>
<comment type="subcellular location">
    <subcellularLocation>
        <location evidence="1">Cell membrane</location>
        <topology evidence="1">Multi-pass membrane protein</topology>
    </subcellularLocation>
</comment>
<evidence type="ECO:0000256" key="6">
    <source>
        <dbReference type="ARBA" id="ARBA00023136"/>
    </source>
</evidence>
<dbReference type="Proteomes" id="UP000273083">
    <property type="component" value="Unassembled WGS sequence"/>
</dbReference>
<feature type="transmembrane region" description="Helical" evidence="7">
    <location>
        <begin position="67"/>
        <end position="83"/>
    </location>
</feature>
<evidence type="ECO:0000256" key="2">
    <source>
        <dbReference type="ARBA" id="ARBA00007362"/>
    </source>
</evidence>
<keyword evidence="3" id="KW-1003">Cell membrane</keyword>
<dbReference type="Pfam" id="PF00892">
    <property type="entry name" value="EamA"/>
    <property type="match status" value="2"/>
</dbReference>
<dbReference type="InterPro" id="IPR037185">
    <property type="entry name" value="EmrE-like"/>
</dbReference>
<dbReference type="RefSeq" id="WP_123608703.1">
    <property type="nucleotide sequence ID" value="NZ_RJVG01000003.1"/>
</dbReference>
<organism evidence="9 10">
    <name type="scientific">Mobilisporobacter senegalensis</name>
    <dbReference type="NCBI Taxonomy" id="1329262"/>
    <lineage>
        <taxon>Bacteria</taxon>
        <taxon>Bacillati</taxon>
        <taxon>Bacillota</taxon>
        <taxon>Clostridia</taxon>
        <taxon>Lachnospirales</taxon>
        <taxon>Lachnospiraceae</taxon>
        <taxon>Mobilisporobacter</taxon>
    </lineage>
</organism>
<evidence type="ECO:0000256" key="4">
    <source>
        <dbReference type="ARBA" id="ARBA00022692"/>
    </source>
</evidence>
<feature type="transmembrane region" description="Helical" evidence="7">
    <location>
        <begin position="126"/>
        <end position="149"/>
    </location>
</feature>
<dbReference type="SUPFAM" id="SSF103481">
    <property type="entry name" value="Multidrug resistance efflux transporter EmrE"/>
    <property type="match status" value="2"/>
</dbReference>
<dbReference type="InterPro" id="IPR000620">
    <property type="entry name" value="EamA_dom"/>
</dbReference>
<proteinExistence type="inferred from homology"/>
<comment type="caution">
    <text evidence="9">The sequence shown here is derived from an EMBL/GenBank/DDBJ whole genome shotgun (WGS) entry which is preliminary data.</text>
</comment>
<evidence type="ECO:0000259" key="8">
    <source>
        <dbReference type="Pfam" id="PF00892"/>
    </source>
</evidence>
<feature type="transmembrane region" description="Helical" evidence="7">
    <location>
        <begin position="250"/>
        <end position="266"/>
    </location>
</feature>
<dbReference type="EMBL" id="RJVG01000003">
    <property type="protein sequence ID" value="ROR29256.1"/>
    <property type="molecule type" value="Genomic_DNA"/>
</dbReference>
<evidence type="ECO:0000256" key="3">
    <source>
        <dbReference type="ARBA" id="ARBA00022475"/>
    </source>
</evidence>
<reference evidence="9 10" key="1">
    <citation type="submission" date="2018-11" db="EMBL/GenBank/DDBJ databases">
        <title>Genomic Encyclopedia of Type Strains, Phase IV (KMG-IV): sequencing the most valuable type-strain genomes for metagenomic binning, comparative biology and taxonomic classification.</title>
        <authorList>
            <person name="Goeker M."/>
        </authorList>
    </citation>
    <scope>NUCLEOTIDE SEQUENCE [LARGE SCALE GENOMIC DNA]</scope>
    <source>
        <strain evidence="9 10">DSM 26537</strain>
    </source>
</reference>
<feature type="transmembrane region" description="Helical" evidence="7">
    <location>
        <begin position="155"/>
        <end position="175"/>
    </location>
</feature>
<evidence type="ECO:0000256" key="1">
    <source>
        <dbReference type="ARBA" id="ARBA00004651"/>
    </source>
</evidence>
<dbReference type="InterPro" id="IPR050638">
    <property type="entry name" value="AA-Vitamin_Transporters"/>
</dbReference>
<feature type="domain" description="EamA" evidence="8">
    <location>
        <begin position="152"/>
        <end position="288"/>
    </location>
</feature>
<feature type="transmembrane region" description="Helical" evidence="7">
    <location>
        <begin position="89"/>
        <end position="114"/>
    </location>
</feature>
<gene>
    <name evidence="9" type="ORF">EDD66_103192</name>
</gene>
<dbReference type="OrthoDB" id="9805239at2"/>
<dbReference type="GO" id="GO:0005886">
    <property type="term" value="C:plasma membrane"/>
    <property type="evidence" value="ECO:0007669"/>
    <property type="project" value="UniProtKB-SubCell"/>
</dbReference>
<feature type="transmembrane region" description="Helical" evidence="7">
    <location>
        <begin position="38"/>
        <end position="55"/>
    </location>
</feature>
<evidence type="ECO:0000313" key="9">
    <source>
        <dbReference type="EMBL" id="ROR29256.1"/>
    </source>
</evidence>
<feature type="transmembrane region" description="Helical" evidence="7">
    <location>
        <begin position="12"/>
        <end position="32"/>
    </location>
</feature>
<keyword evidence="5 7" id="KW-1133">Transmembrane helix</keyword>
<protein>
    <submittedName>
        <fullName evidence="9">Drug/metabolite transporter (DMT)-like permease</fullName>
    </submittedName>
</protein>
<keyword evidence="6 7" id="KW-0472">Membrane</keyword>
<accession>A0A3N1XRI8</accession>
<keyword evidence="4 7" id="KW-0812">Transmembrane</keyword>